<name>A0A7H0H7Q0_9ACTN</name>
<keyword evidence="2" id="KW-1185">Reference proteome</keyword>
<reference evidence="1 2" key="1">
    <citation type="submission" date="2020-08" db="EMBL/GenBank/DDBJ databases">
        <title>Genome sequence of Tessaracoccus defluvii JCM 17540T.</title>
        <authorList>
            <person name="Hyun D.-W."/>
            <person name="Bae J.-W."/>
        </authorList>
    </citation>
    <scope>NUCLEOTIDE SEQUENCE [LARGE SCALE GENOMIC DNA]</scope>
    <source>
        <strain evidence="1 2">JCM 17540</strain>
    </source>
</reference>
<evidence type="ECO:0000313" key="2">
    <source>
        <dbReference type="Proteomes" id="UP000516117"/>
    </source>
</evidence>
<dbReference type="AlphaFoldDB" id="A0A7H0H7Q0"/>
<dbReference type="KEGG" id="tdf:H9L22_03870"/>
<organism evidence="1 2">
    <name type="scientific">Tessaracoccus defluvii</name>
    <dbReference type="NCBI Taxonomy" id="1285901"/>
    <lineage>
        <taxon>Bacteria</taxon>
        <taxon>Bacillati</taxon>
        <taxon>Actinomycetota</taxon>
        <taxon>Actinomycetes</taxon>
        <taxon>Propionibacteriales</taxon>
        <taxon>Propionibacteriaceae</taxon>
        <taxon>Tessaracoccus</taxon>
    </lineage>
</organism>
<sequence>MGSGRGISAVVDDEGFRRPDITYDEWNRAIADVVYPEQPEAAPVYLALDESTLAELGAVFDLPQDQVVGELARSVKHELRATRGAADLRSVTRRLDQWRARRSGPHEPPPVLAFLTVLCLAAERMANDSDMAAANFYGRVGELLEIPSARQKFAGAYRDVAEDYWFALEDWLERLDGLRGLPTAVAVGHRFIGLPISQVLVRASDRARLPEYFEAEGLAPRSVIPASELQHSFQAWIEQPECRVSKQLRGHWARSSARQRILEVVANSLAAWDGVSQGGEGQKTAKAVLSLTVGTFPRRGVRMQPVAYVAQADTPRTGEIRTSGGWVAVDLVPRAPGLVDIGQGESMDTASLLEGIIRVRDPHTDTELLRQPRGLSIFRRHEALKWVEADRTMLGEDLMLVVRDHEKLVKRVNNLLTTSARTGWGLLDPSFPGHPPGWLMYQNVQLLRAPDVRQDDLDLGALVPLAQTQMTVSGGFSLPGSVKGKWHREALPEVRVVSDDTRGFALRLIDFGPLDQPEKSTTLVHLISDGPGALVMPLANEELEDGNYRAELVDSEDQVTSSTMIRVRSADTPDVRRRTETSAANQFTLDPLCVISASQPSDGPSISGAVVSDPQPFELMETLLPEAVSWQTERTHRVKLKVGIERIPADSCVYTGSHHRQVETAPTDRDHRPLTPYVESECSKCHVKRRYPTTPRSRRTQRPGAQPSLERLEAPPVFQSTDDNRWNTVLDAVRHCGAGSMGALSRIASFADAGALTLDHLQRTLTALGHIDVLRDCNTLELKSWDLAPTALVKTRRGWFLAGDWSQGRRLTTLRANARISFTALGHGEAPDSWFFSELPEDASDISVVDSPLDLARELPLLSEVLASLPRVPAMRRATGLSHFDPRSAKWNDAEGMGALGGYRLRGFSTDDFLRTDTDLDHDTMARSTVQLSKHATALLWRRRPLLAYDRRTQILRVPLGANLPGLYERAVVGSSGIAPKVVSGCLEYPDVTPEIAGHIGYLLTN</sequence>
<evidence type="ECO:0000313" key="1">
    <source>
        <dbReference type="EMBL" id="QNP56566.1"/>
    </source>
</evidence>
<dbReference type="Proteomes" id="UP000516117">
    <property type="component" value="Chromosome"/>
</dbReference>
<protein>
    <submittedName>
        <fullName evidence="1">Uncharacterized protein</fullName>
    </submittedName>
</protein>
<dbReference type="RefSeq" id="WP_187721666.1">
    <property type="nucleotide sequence ID" value="NZ_BAABBL010000002.1"/>
</dbReference>
<dbReference type="EMBL" id="CP060789">
    <property type="protein sequence ID" value="QNP56566.1"/>
    <property type="molecule type" value="Genomic_DNA"/>
</dbReference>
<accession>A0A7H0H7Q0</accession>
<proteinExistence type="predicted"/>
<gene>
    <name evidence="1" type="ORF">H9L22_03870</name>
</gene>